<dbReference type="GO" id="GO:0005886">
    <property type="term" value="C:plasma membrane"/>
    <property type="evidence" value="ECO:0007669"/>
    <property type="project" value="UniProtKB-SubCell"/>
</dbReference>
<feature type="domain" description="Major facilitator superfamily (MFS) profile" evidence="10">
    <location>
        <begin position="29"/>
        <end position="461"/>
    </location>
</feature>
<dbReference type="InterPro" id="IPR005828">
    <property type="entry name" value="MFS_sugar_transport-like"/>
</dbReference>
<evidence type="ECO:0000256" key="1">
    <source>
        <dbReference type="ARBA" id="ARBA00004651"/>
    </source>
</evidence>
<dbReference type="GO" id="GO:0022857">
    <property type="term" value="F:transmembrane transporter activity"/>
    <property type="evidence" value="ECO:0007669"/>
    <property type="project" value="InterPro"/>
</dbReference>
<feature type="transmembrane region" description="Helical" evidence="9">
    <location>
        <begin position="407"/>
        <end position="433"/>
    </location>
</feature>
<reference evidence="12" key="1">
    <citation type="submission" date="2017-09" db="EMBL/GenBank/DDBJ databases">
        <authorList>
            <person name="Sela D.A."/>
            <person name="Albert K."/>
        </authorList>
    </citation>
    <scope>NUCLEOTIDE SEQUENCE [LARGE SCALE GENOMIC DNA]</scope>
    <source>
        <strain evidence="12">UMA51805</strain>
    </source>
</reference>
<keyword evidence="5 9" id="KW-1133">Transmembrane helix</keyword>
<evidence type="ECO:0000256" key="7">
    <source>
        <dbReference type="RuleBase" id="RU003346"/>
    </source>
</evidence>
<feature type="transmembrane region" description="Helical" evidence="9">
    <location>
        <begin position="370"/>
        <end position="395"/>
    </location>
</feature>
<dbReference type="InterPro" id="IPR050814">
    <property type="entry name" value="Myo-inositol_Transporter"/>
</dbReference>
<proteinExistence type="inferred from homology"/>
<keyword evidence="12" id="KW-1185">Reference proteome</keyword>
<keyword evidence="4 9" id="KW-0812">Transmembrane</keyword>
<feature type="transmembrane region" description="Helical" evidence="9">
    <location>
        <begin position="303"/>
        <end position="329"/>
    </location>
</feature>
<feature type="transmembrane region" description="Helical" evidence="9">
    <location>
        <begin position="71"/>
        <end position="91"/>
    </location>
</feature>
<keyword evidence="3 7" id="KW-0813">Transport</keyword>
<evidence type="ECO:0000313" key="11">
    <source>
        <dbReference type="EMBL" id="PST47407.1"/>
    </source>
</evidence>
<feature type="transmembrane region" description="Helical" evidence="9">
    <location>
        <begin position="158"/>
        <end position="182"/>
    </location>
</feature>
<evidence type="ECO:0000256" key="3">
    <source>
        <dbReference type="ARBA" id="ARBA00022448"/>
    </source>
</evidence>
<feature type="transmembrane region" description="Helical" evidence="9">
    <location>
        <begin position="103"/>
        <end position="122"/>
    </location>
</feature>
<dbReference type="PANTHER" id="PTHR48020">
    <property type="entry name" value="PROTON MYO-INOSITOL COTRANSPORTER"/>
    <property type="match status" value="1"/>
</dbReference>
<dbReference type="Proteomes" id="UP000240228">
    <property type="component" value="Unassembled WGS sequence"/>
</dbReference>
<dbReference type="PROSITE" id="PS50850">
    <property type="entry name" value="MFS"/>
    <property type="match status" value="1"/>
</dbReference>
<dbReference type="InterPro" id="IPR020846">
    <property type="entry name" value="MFS_dom"/>
</dbReference>
<dbReference type="InterPro" id="IPR003663">
    <property type="entry name" value="Sugar/inositol_transpt"/>
</dbReference>
<dbReference type="PANTHER" id="PTHR48020:SF12">
    <property type="entry name" value="PROTON MYO-INOSITOL COTRANSPORTER"/>
    <property type="match status" value="1"/>
</dbReference>
<accession>A0A2T3GD50</accession>
<evidence type="ECO:0000256" key="8">
    <source>
        <dbReference type="SAM" id="MobiDB-lite"/>
    </source>
</evidence>
<keyword evidence="6 9" id="KW-0472">Membrane</keyword>
<evidence type="ECO:0000256" key="5">
    <source>
        <dbReference type="ARBA" id="ARBA00022989"/>
    </source>
</evidence>
<evidence type="ECO:0000256" key="6">
    <source>
        <dbReference type="ARBA" id="ARBA00023136"/>
    </source>
</evidence>
<dbReference type="EMBL" id="NWTX01000001">
    <property type="protein sequence ID" value="PST47407.1"/>
    <property type="molecule type" value="Genomic_DNA"/>
</dbReference>
<evidence type="ECO:0000256" key="4">
    <source>
        <dbReference type="ARBA" id="ARBA00022692"/>
    </source>
</evidence>
<sequence length="480" mass="50755">MAMASFEELTNDMDLAALASRRSRYTTLMVALGVFGGGLYGYTLTALSGALITMNIGTGENGLLTSGEQGLITSLLLLGAIVGSFLGGTLFDRLGPRRMIRIGALLAVPGAVICAVCPNLIVLYIGRLIMGLAIGFTSTIIPLYLGEMTSAAKRGRIVSVNSVMIVVFQLLAVSVNAVMNVMGADWRAMLWAVVVPAAALLIVAVIISDSPYHMARHGLDAEAVRLLVETRDEMEARSTYEAMTAAPKSGEDSKSRHPGFSEPWLRRVLIVGIGVALMNQLGGQNMINYYAPTIFSSTLGFDSSMAIVATVPVIAVSAVAAVIGGLGLIDRIDRRVILLTGLAGTVIFLVAIGVSYIFVNANPGSSTAAWVMIALMMIYLVFVQGMVAPVSWLLLAEVFPSFARGRGVGYANIAMNVANFLLSLVFPVLLGLVGGSGTFFVFAVINIACFIFAKVMVPETRGKSLEQIELEARERGGAKA</sequence>
<feature type="transmembrane region" description="Helical" evidence="9">
    <location>
        <begin position="439"/>
        <end position="457"/>
    </location>
</feature>
<feature type="transmembrane region" description="Helical" evidence="9">
    <location>
        <begin position="128"/>
        <end position="146"/>
    </location>
</feature>
<feature type="transmembrane region" description="Helical" evidence="9">
    <location>
        <begin position="188"/>
        <end position="207"/>
    </location>
</feature>
<dbReference type="InterPro" id="IPR005829">
    <property type="entry name" value="Sugar_transporter_CS"/>
</dbReference>
<dbReference type="Gene3D" id="1.20.1250.20">
    <property type="entry name" value="MFS general substrate transporter like domains"/>
    <property type="match status" value="1"/>
</dbReference>
<dbReference type="SUPFAM" id="SSF103473">
    <property type="entry name" value="MFS general substrate transporter"/>
    <property type="match status" value="1"/>
</dbReference>
<comment type="similarity">
    <text evidence="2 7">Belongs to the major facilitator superfamily. Sugar transporter (TC 2.A.1.1) family.</text>
</comment>
<dbReference type="Pfam" id="PF00083">
    <property type="entry name" value="Sugar_tr"/>
    <property type="match status" value="1"/>
</dbReference>
<protein>
    <recommendedName>
        <fullName evidence="10">Major facilitator superfamily (MFS) profile domain-containing protein</fullName>
    </recommendedName>
</protein>
<feature type="transmembrane region" description="Helical" evidence="9">
    <location>
        <begin position="336"/>
        <end position="358"/>
    </location>
</feature>
<dbReference type="NCBIfam" id="TIGR00879">
    <property type="entry name" value="SP"/>
    <property type="match status" value="1"/>
</dbReference>
<comment type="caution">
    <text evidence="11">The sequence shown here is derived from an EMBL/GenBank/DDBJ whole genome shotgun (WGS) entry which is preliminary data.</text>
</comment>
<comment type="subcellular location">
    <subcellularLocation>
        <location evidence="1">Cell membrane</location>
        <topology evidence="1">Multi-pass membrane protein</topology>
    </subcellularLocation>
</comment>
<dbReference type="InterPro" id="IPR036259">
    <property type="entry name" value="MFS_trans_sf"/>
</dbReference>
<gene>
    <name evidence="11" type="ORF">CPA40_00890</name>
</gene>
<feature type="region of interest" description="Disordered" evidence="8">
    <location>
        <begin position="239"/>
        <end position="258"/>
    </location>
</feature>
<feature type="transmembrane region" description="Helical" evidence="9">
    <location>
        <begin position="28"/>
        <end position="51"/>
    </location>
</feature>
<organism evidence="11 12">
    <name type="scientific">Bifidobacterium callitrichos</name>
    <dbReference type="NCBI Taxonomy" id="762209"/>
    <lineage>
        <taxon>Bacteria</taxon>
        <taxon>Bacillati</taxon>
        <taxon>Actinomycetota</taxon>
        <taxon>Actinomycetes</taxon>
        <taxon>Bifidobacteriales</taxon>
        <taxon>Bifidobacteriaceae</taxon>
        <taxon>Bifidobacterium</taxon>
    </lineage>
</organism>
<evidence type="ECO:0000259" key="10">
    <source>
        <dbReference type="PROSITE" id="PS50850"/>
    </source>
</evidence>
<reference evidence="11 12" key="2">
    <citation type="submission" date="2018-03" db="EMBL/GenBank/DDBJ databases">
        <title>The comparative genomics of Bifidobacterium callitrichos reflects dietary carbohydrate utilization within the common marmoset gut.</title>
        <authorList>
            <person name="Rani A."/>
        </authorList>
    </citation>
    <scope>NUCLEOTIDE SEQUENCE [LARGE SCALE GENOMIC DNA]</scope>
    <source>
        <strain evidence="11 12">UMA51805</strain>
    </source>
</reference>
<evidence type="ECO:0000313" key="12">
    <source>
        <dbReference type="Proteomes" id="UP000240228"/>
    </source>
</evidence>
<dbReference type="AlphaFoldDB" id="A0A2T3GD50"/>
<evidence type="ECO:0000256" key="2">
    <source>
        <dbReference type="ARBA" id="ARBA00010992"/>
    </source>
</evidence>
<evidence type="ECO:0000256" key="9">
    <source>
        <dbReference type="SAM" id="Phobius"/>
    </source>
</evidence>
<feature type="transmembrane region" description="Helical" evidence="9">
    <location>
        <begin position="264"/>
        <end position="283"/>
    </location>
</feature>
<dbReference type="PRINTS" id="PR00171">
    <property type="entry name" value="SUGRTRNSPORT"/>
</dbReference>
<name>A0A2T3GD50_9BIFI</name>
<dbReference type="PROSITE" id="PS00217">
    <property type="entry name" value="SUGAR_TRANSPORT_2"/>
    <property type="match status" value="1"/>
</dbReference>